<dbReference type="GO" id="GO:0006355">
    <property type="term" value="P:regulation of DNA-templated transcription"/>
    <property type="evidence" value="ECO:0007669"/>
    <property type="project" value="InterPro"/>
</dbReference>
<dbReference type="Pfam" id="PF00196">
    <property type="entry name" value="GerE"/>
    <property type="match status" value="1"/>
</dbReference>
<evidence type="ECO:0000313" key="5">
    <source>
        <dbReference type="EMBL" id="REH48587.1"/>
    </source>
</evidence>
<dbReference type="SUPFAM" id="SSF46894">
    <property type="entry name" value="C-terminal effector domain of the bipartite response regulators"/>
    <property type="match status" value="1"/>
</dbReference>
<comment type="caution">
    <text evidence="5">The sequence shown here is derived from an EMBL/GenBank/DDBJ whole genome shotgun (WGS) entry which is preliminary data.</text>
</comment>
<dbReference type="PRINTS" id="PR00038">
    <property type="entry name" value="HTHLUXR"/>
</dbReference>
<dbReference type="PANTHER" id="PTHR44688:SF16">
    <property type="entry name" value="DNA-BINDING TRANSCRIPTIONAL ACTIVATOR DEVR_DOSR"/>
    <property type="match status" value="1"/>
</dbReference>
<name>A0A3E0HQ88_9PSEU</name>
<keyword evidence="6" id="KW-1185">Reference proteome</keyword>
<keyword evidence="2" id="KW-0238">DNA-binding</keyword>
<accession>A0A3E0HQ88</accession>
<evidence type="ECO:0000256" key="3">
    <source>
        <dbReference type="ARBA" id="ARBA00023163"/>
    </source>
</evidence>
<feature type="domain" description="HTH luxR-type" evidence="4">
    <location>
        <begin position="745"/>
        <end position="810"/>
    </location>
</feature>
<organism evidence="5 6">
    <name type="scientific">Kutzneria buriramensis</name>
    <dbReference type="NCBI Taxonomy" id="1045776"/>
    <lineage>
        <taxon>Bacteria</taxon>
        <taxon>Bacillati</taxon>
        <taxon>Actinomycetota</taxon>
        <taxon>Actinomycetes</taxon>
        <taxon>Pseudonocardiales</taxon>
        <taxon>Pseudonocardiaceae</taxon>
        <taxon>Kutzneria</taxon>
    </lineage>
</organism>
<dbReference type="InterPro" id="IPR000792">
    <property type="entry name" value="Tscrpt_reg_LuxR_C"/>
</dbReference>
<dbReference type="InterPro" id="IPR036388">
    <property type="entry name" value="WH-like_DNA-bd_sf"/>
</dbReference>
<evidence type="ECO:0000259" key="4">
    <source>
        <dbReference type="PROSITE" id="PS50043"/>
    </source>
</evidence>
<sequence>MVLESDLRQLDESIAADPSAPRVVGVRAPGGYGKTALLSRWAQIYRDAGVPVYDGRHELPARDAAVLVDDAHQLDDDRLRALRGLAVTGSAQLAVAYRPWPRRAALTELVDAVTRVRPPVLLGPLSRAQIGERAGLLLGAKPSDDLVDLVGVQTGGVPRFVDRLVRAVSETEDCSVPAAAVEGFRYEVENLDESVRRLLLATALGAGVRTDLLASLLGMDLDALGDAMDGARASGLLDEYGILLPIAQRALVALSPWERRLSLHQRLIEIQLARSGPLLPLVRPLLGMPVSGPLFAAAFKAAGDEALAESPALAAQLFTAAVDAGEPALALAARRAEAAALSGDLDGGLRLADQAIAAEAAADRAHGASVAAAVLAHRGLLGSSTELYRWAGEGSSVPFAALGLIGTGRLAEADELLSQPGVGGPPTLLAGAARQLAQGVRESVTGSATTALATLTRAAVLIEPLGRNVLLPDTPAALAALVAMHCGEFTVAESVLRRAIDSGMGGAIALRRHLLLRGWTAMLRGGFEAARADLLAATSNGPVEPRDWLLATGLEIGLARRDSDLSALRTVWDRAREAIVRHPADLFALLPLGELAVAAGRLHDTERLAPHLAQATELLQQLGNPPLWSTALSWNRMHAAVLDEHPEDASRHAADLARFAPAHPFCAAVADGARVWVKLLAGDVDAVETETSARALAAAGLVWDGARLAGQAAIRTTDRAAMVGLLDCARIIQGRQQEPQQEAPLTDNATTLSDREREVAELVVSGLTYKQIGEKLFISAKTVEYHVARMRQRLGSDTRSDLLNQLRGLLGNRV</sequence>
<protein>
    <submittedName>
        <fullName evidence="5">Regulatory LuxR family protein</fullName>
    </submittedName>
</protein>
<proteinExistence type="predicted"/>
<evidence type="ECO:0000256" key="1">
    <source>
        <dbReference type="ARBA" id="ARBA00023015"/>
    </source>
</evidence>
<keyword evidence="1" id="KW-0805">Transcription regulation</keyword>
<dbReference type="InterPro" id="IPR016032">
    <property type="entry name" value="Sig_transdc_resp-reg_C-effctor"/>
</dbReference>
<dbReference type="GO" id="GO:0003677">
    <property type="term" value="F:DNA binding"/>
    <property type="evidence" value="ECO:0007669"/>
    <property type="project" value="UniProtKB-KW"/>
</dbReference>
<dbReference type="RefSeq" id="WP_211353055.1">
    <property type="nucleotide sequence ID" value="NZ_CP144375.1"/>
</dbReference>
<dbReference type="PROSITE" id="PS00622">
    <property type="entry name" value="HTH_LUXR_1"/>
    <property type="match status" value="1"/>
</dbReference>
<reference evidence="5 6" key="1">
    <citation type="submission" date="2018-08" db="EMBL/GenBank/DDBJ databases">
        <title>Genomic Encyclopedia of Archaeal and Bacterial Type Strains, Phase II (KMG-II): from individual species to whole genera.</title>
        <authorList>
            <person name="Goeker M."/>
        </authorList>
    </citation>
    <scope>NUCLEOTIDE SEQUENCE [LARGE SCALE GENOMIC DNA]</scope>
    <source>
        <strain evidence="5 6">DSM 45791</strain>
    </source>
</reference>
<dbReference type="PROSITE" id="PS50043">
    <property type="entry name" value="HTH_LUXR_2"/>
    <property type="match status" value="1"/>
</dbReference>
<dbReference type="PANTHER" id="PTHR44688">
    <property type="entry name" value="DNA-BINDING TRANSCRIPTIONAL ACTIVATOR DEVR_DOSR"/>
    <property type="match status" value="1"/>
</dbReference>
<dbReference type="AlphaFoldDB" id="A0A3E0HQ88"/>
<dbReference type="CDD" id="cd06170">
    <property type="entry name" value="LuxR_C_like"/>
    <property type="match status" value="1"/>
</dbReference>
<dbReference type="EMBL" id="QUNO01000005">
    <property type="protein sequence ID" value="REH48587.1"/>
    <property type="molecule type" value="Genomic_DNA"/>
</dbReference>
<keyword evidence="3" id="KW-0804">Transcription</keyword>
<evidence type="ECO:0000256" key="2">
    <source>
        <dbReference type="ARBA" id="ARBA00023125"/>
    </source>
</evidence>
<dbReference type="Proteomes" id="UP000256269">
    <property type="component" value="Unassembled WGS sequence"/>
</dbReference>
<evidence type="ECO:0000313" key="6">
    <source>
        <dbReference type="Proteomes" id="UP000256269"/>
    </source>
</evidence>
<dbReference type="Gene3D" id="1.10.10.10">
    <property type="entry name" value="Winged helix-like DNA-binding domain superfamily/Winged helix DNA-binding domain"/>
    <property type="match status" value="1"/>
</dbReference>
<dbReference type="SMART" id="SM00421">
    <property type="entry name" value="HTH_LUXR"/>
    <property type="match status" value="1"/>
</dbReference>
<gene>
    <name evidence="5" type="ORF">BCF44_105446</name>
</gene>